<evidence type="ECO:0000256" key="2">
    <source>
        <dbReference type="SAM" id="Phobius"/>
    </source>
</evidence>
<evidence type="ECO:0000313" key="5">
    <source>
        <dbReference type="EMBL" id="TYB75901.1"/>
    </source>
</evidence>
<gene>
    <name evidence="5" type="ORF">ES674_13890</name>
</gene>
<keyword evidence="2" id="KW-0472">Membrane</keyword>
<proteinExistence type="predicted"/>
<reference evidence="5 6" key="1">
    <citation type="submission" date="2019-08" db="EMBL/GenBank/DDBJ databases">
        <title>Genomes of Antarctic Bizionia species.</title>
        <authorList>
            <person name="Bowman J.P."/>
        </authorList>
    </citation>
    <scope>NUCLEOTIDE SEQUENCE [LARGE SCALE GENOMIC DNA]</scope>
    <source>
        <strain evidence="5 6">ADA-4</strain>
    </source>
</reference>
<dbReference type="Pfam" id="PF12770">
    <property type="entry name" value="CHAT"/>
    <property type="match status" value="1"/>
</dbReference>
<name>A0A5D0R4W3_9FLAO</name>
<feature type="coiled-coil region" evidence="1">
    <location>
        <begin position="459"/>
        <end position="499"/>
    </location>
</feature>
<dbReference type="Proteomes" id="UP000323720">
    <property type="component" value="Unassembled WGS sequence"/>
</dbReference>
<organism evidence="5 6">
    <name type="scientific">Bizionia myxarmorum</name>
    <dbReference type="NCBI Taxonomy" id="291186"/>
    <lineage>
        <taxon>Bacteria</taxon>
        <taxon>Pseudomonadati</taxon>
        <taxon>Bacteroidota</taxon>
        <taxon>Flavobacteriia</taxon>
        <taxon>Flavobacteriales</taxon>
        <taxon>Flavobacteriaceae</taxon>
        <taxon>Bizionia</taxon>
    </lineage>
</organism>
<dbReference type="EMBL" id="VSKK01000004">
    <property type="protein sequence ID" value="TYB75901.1"/>
    <property type="molecule type" value="Genomic_DNA"/>
</dbReference>
<evidence type="ECO:0000256" key="1">
    <source>
        <dbReference type="SAM" id="Coils"/>
    </source>
</evidence>
<dbReference type="PANTHER" id="PTHR10098">
    <property type="entry name" value="RAPSYN-RELATED"/>
    <property type="match status" value="1"/>
</dbReference>
<dbReference type="InterPro" id="IPR024983">
    <property type="entry name" value="CHAT_dom"/>
</dbReference>
<feature type="signal peptide" evidence="3">
    <location>
        <begin position="1"/>
        <end position="19"/>
    </location>
</feature>
<comment type="caution">
    <text evidence="5">The sequence shown here is derived from an EMBL/GenBank/DDBJ whole genome shotgun (WGS) entry which is preliminary data.</text>
</comment>
<dbReference type="SUPFAM" id="SSF48452">
    <property type="entry name" value="TPR-like"/>
    <property type="match status" value="1"/>
</dbReference>
<feature type="chain" id="PRO_5022966788" evidence="3">
    <location>
        <begin position="20"/>
        <end position="1034"/>
    </location>
</feature>
<evidence type="ECO:0000256" key="3">
    <source>
        <dbReference type="SAM" id="SignalP"/>
    </source>
</evidence>
<protein>
    <submittedName>
        <fullName evidence="5">CHAT domain-containing protein</fullName>
    </submittedName>
</protein>
<evidence type="ECO:0000313" key="6">
    <source>
        <dbReference type="Proteomes" id="UP000323720"/>
    </source>
</evidence>
<dbReference type="OrthoDB" id="9771112at2"/>
<keyword evidence="2" id="KW-0812">Transmembrane</keyword>
<feature type="transmembrane region" description="Helical" evidence="2">
    <location>
        <begin position="1010"/>
        <end position="1029"/>
    </location>
</feature>
<accession>A0A5D0R4W3</accession>
<evidence type="ECO:0000259" key="4">
    <source>
        <dbReference type="Pfam" id="PF12770"/>
    </source>
</evidence>
<dbReference type="RefSeq" id="WP_148404987.1">
    <property type="nucleotide sequence ID" value="NZ_VSKK01000004.1"/>
</dbReference>
<keyword evidence="3" id="KW-0732">Signal</keyword>
<keyword evidence="6" id="KW-1185">Reference proteome</keyword>
<keyword evidence="1" id="KW-0175">Coiled coil</keyword>
<dbReference type="Gene3D" id="1.25.40.10">
    <property type="entry name" value="Tetratricopeptide repeat domain"/>
    <property type="match status" value="2"/>
</dbReference>
<keyword evidence="2" id="KW-1133">Transmembrane helix</keyword>
<dbReference type="InterPro" id="IPR011990">
    <property type="entry name" value="TPR-like_helical_dom_sf"/>
</dbReference>
<sequence length="1034" mass="119533">MKRFYFTIFFLYVFQFLLAQNPTDLQFKEAETFLNKGYIDGDYSGWKKADSIFNALTVKNNFSSVEKQILSNLYSIQIHLGKTPEKHVTILNDLIAKYHSNNLNNSELIDKLNYFKHQMQFQLKEPGAEDELLKIIKKQLNSSTPNNYILAAAYDFLGREYHNQKKFDKSADFCRKSSIYFRKTPFKHRYIASLQATGATYYYNDKIDSSLYFMKKAYVEIKKKRTPDNERISQLAFSIGIINQGKTGEYIEAEDFFKEAIDYEIKANSEDSPTLITHYAVLADNFYILKDIDQAEYYASKAYFLANDVLKTESIYLRSLAAMSLTKVYVSKNNFAKARELIDKVLVESVEFFGEDDKFTSQVFNDKAFVEMNANSYIEAEKYLLRSVKASENINRVYSKMAAYAMLNEMFSEINQFDRALLYAKKHKELINLHLKTDYKIKTINNTCLTRAYIGLKELDSAKMVLQEIKESLKTYDNKKELETQIIALENELLLEKYKKNLQNKTLDGAYQNIEPLIKKLIFGKSDYKYQNSKIFYSKSIMPYINTSLEICQLKYAKNQDPNVLNTIFKLMEINKSSILLDGITDFRIKIEKGVPQEIMDEEAITRANLMEINEKVYKHKKDSNALPKDIGLLIDNQLVLNSKLDSIQELLKNNFPEYYKVKNLTEAKSLKFYQKEVIKKGQCIIEYYLNDDKLYRLVISKDEVLFDELPKSKTIIAQIEQLYNAVQSRTDISKLSQQLGQVLLPEFSSEIKELIFITDGSLGKIPFEILDYKQAYLLQNYQVSYAGSLQLYQEQVAIHKKQETPLNWMGFAPDYKEKLLATNKQEVKTIAKLTNGTYSVGVNATKQSFLKTSNNASILHLATHATLNKENPMLNKMIFYDNGNNSYELTSAEIYGLSLRANLAVLSACETGRGTFENDGIMSMSRAFAYAGVPSTIMSLWKVPDTQTTMIMVLFYENLKKGQQKNEALQNAKLNYLESVRHPELKHPYYWAGFVLNGDITPIQNTSNLWWYLAASTIVLALVFLLFWRKKSI</sequence>
<feature type="domain" description="CHAT" evidence="4">
    <location>
        <begin position="735"/>
        <end position="1000"/>
    </location>
</feature>
<dbReference type="AlphaFoldDB" id="A0A5D0R4W3"/>